<dbReference type="SUPFAM" id="SSF100950">
    <property type="entry name" value="NagB/RpiA/CoA transferase-like"/>
    <property type="match status" value="1"/>
</dbReference>
<dbReference type="GO" id="GO:0003700">
    <property type="term" value="F:DNA-binding transcription factor activity"/>
    <property type="evidence" value="ECO:0007669"/>
    <property type="project" value="InterPro"/>
</dbReference>
<evidence type="ECO:0000256" key="2">
    <source>
        <dbReference type="ARBA" id="ARBA00023015"/>
    </source>
</evidence>
<keyword evidence="6" id="KW-1185">Reference proteome</keyword>
<dbReference type="PROSITE" id="PS51000">
    <property type="entry name" value="HTH_DEOR_2"/>
    <property type="match status" value="1"/>
</dbReference>
<dbReference type="InterPro" id="IPR014036">
    <property type="entry name" value="DeoR-like_C"/>
</dbReference>
<dbReference type="PANTHER" id="PTHR30363">
    <property type="entry name" value="HTH-TYPE TRANSCRIPTIONAL REGULATOR SRLR-RELATED"/>
    <property type="match status" value="1"/>
</dbReference>
<keyword evidence="2" id="KW-0805">Transcription regulation</keyword>
<dbReference type="SUPFAM" id="SSF46785">
    <property type="entry name" value="Winged helix' DNA-binding domain"/>
    <property type="match status" value="1"/>
</dbReference>
<name>A0A4P8ECY6_9RHOB</name>
<dbReference type="InterPro" id="IPR036388">
    <property type="entry name" value="WH-like_DNA-bd_sf"/>
</dbReference>
<evidence type="ECO:0000256" key="1">
    <source>
        <dbReference type="ARBA" id="ARBA00022491"/>
    </source>
</evidence>
<reference evidence="5 6" key="1">
    <citation type="submission" date="2019-05" db="EMBL/GenBank/DDBJ databases">
        <title>Pseudorhodobacter turbinis sp. nov., isolated from the gut of the Korean turban shell.</title>
        <authorList>
            <person name="Jeong Y.-S."/>
            <person name="Kang W.-R."/>
            <person name="Bae J.-W."/>
        </authorList>
    </citation>
    <scope>NUCLEOTIDE SEQUENCE [LARGE SCALE GENOMIC DNA]</scope>
    <source>
        <strain evidence="5 6">S12M18</strain>
    </source>
</reference>
<dbReference type="Pfam" id="PF08220">
    <property type="entry name" value="HTH_DeoR"/>
    <property type="match status" value="1"/>
</dbReference>
<dbReference type="InterPro" id="IPR036390">
    <property type="entry name" value="WH_DNA-bd_sf"/>
</dbReference>
<evidence type="ECO:0000259" key="4">
    <source>
        <dbReference type="PROSITE" id="PS51000"/>
    </source>
</evidence>
<evidence type="ECO:0000256" key="3">
    <source>
        <dbReference type="ARBA" id="ARBA00023163"/>
    </source>
</evidence>
<dbReference type="InterPro" id="IPR050313">
    <property type="entry name" value="Carb_Metab_HTH_regulators"/>
</dbReference>
<dbReference type="KEGG" id="pseb:EOK75_02415"/>
<dbReference type="AlphaFoldDB" id="A0A4P8ECY6"/>
<organism evidence="5 6">
    <name type="scientific">Pseudorhodobacter turbinis</name>
    <dbReference type="NCBI Taxonomy" id="2500533"/>
    <lineage>
        <taxon>Bacteria</taxon>
        <taxon>Pseudomonadati</taxon>
        <taxon>Pseudomonadota</taxon>
        <taxon>Alphaproteobacteria</taxon>
        <taxon>Rhodobacterales</taxon>
        <taxon>Paracoccaceae</taxon>
        <taxon>Pseudorhodobacter</taxon>
    </lineage>
</organism>
<dbReference type="PANTHER" id="PTHR30363:SF4">
    <property type="entry name" value="GLYCEROL-3-PHOSPHATE REGULON REPRESSOR"/>
    <property type="match status" value="1"/>
</dbReference>
<dbReference type="InterPro" id="IPR037171">
    <property type="entry name" value="NagB/RpiA_transferase-like"/>
</dbReference>
<protein>
    <submittedName>
        <fullName evidence="5">DeoR/GlpR transcriptional regulator</fullName>
    </submittedName>
</protein>
<evidence type="ECO:0000313" key="6">
    <source>
        <dbReference type="Proteomes" id="UP000298631"/>
    </source>
</evidence>
<dbReference type="InterPro" id="IPR011991">
    <property type="entry name" value="ArsR-like_HTH"/>
</dbReference>
<dbReference type="SMART" id="SM01134">
    <property type="entry name" value="DeoRC"/>
    <property type="match status" value="1"/>
</dbReference>
<dbReference type="Gene3D" id="1.10.10.10">
    <property type="entry name" value="Winged helix-like DNA-binding domain superfamily/Winged helix DNA-binding domain"/>
    <property type="match status" value="1"/>
</dbReference>
<dbReference type="RefSeq" id="WP_137192411.1">
    <property type="nucleotide sequence ID" value="NZ_CP039964.1"/>
</dbReference>
<evidence type="ECO:0000313" key="5">
    <source>
        <dbReference type="EMBL" id="QCO54741.1"/>
    </source>
</evidence>
<dbReference type="EMBL" id="CP039964">
    <property type="protein sequence ID" value="QCO54741.1"/>
    <property type="molecule type" value="Genomic_DNA"/>
</dbReference>
<dbReference type="Pfam" id="PF00455">
    <property type="entry name" value="DeoRC"/>
    <property type="match status" value="1"/>
</dbReference>
<dbReference type="Proteomes" id="UP000298631">
    <property type="component" value="Chromosome"/>
</dbReference>
<sequence>MTSPAKTTNQREEEILMELRRAGGSCRVNFLAERLGVSNETIRRNVRSLEDNAIVRKVHGGVHLVHRLHEAPFQNRMDEEAAIKERLAIRVAAMISDGDSVFLDVGSSTAYVAMALREHKKLYVVTNSIFVAQTLSMRNGNRVFLAGGELRPHDGGAFGAEALELVGRFNTQFAVFSIGAVNAESGFMLHDFQEANIARIAAQNAQVCIVVTVAEKFAKRAPVMLDHADRFDILVSDAPPPEDIGKMLKGHGIEFLPAE</sequence>
<dbReference type="InterPro" id="IPR001034">
    <property type="entry name" value="DeoR_HTH"/>
</dbReference>
<keyword evidence="1" id="KW-0678">Repressor</keyword>
<dbReference type="SMART" id="SM00420">
    <property type="entry name" value="HTH_DEOR"/>
    <property type="match status" value="1"/>
</dbReference>
<dbReference type="CDD" id="cd00090">
    <property type="entry name" value="HTH_ARSR"/>
    <property type="match status" value="1"/>
</dbReference>
<proteinExistence type="predicted"/>
<keyword evidence="3" id="KW-0804">Transcription</keyword>
<feature type="domain" description="HTH deoR-type" evidence="4">
    <location>
        <begin position="9"/>
        <end position="64"/>
    </location>
</feature>
<dbReference type="PRINTS" id="PR00037">
    <property type="entry name" value="HTHLACR"/>
</dbReference>
<accession>A0A4P8ECY6</accession>
<gene>
    <name evidence="5" type="ORF">EOK75_02415</name>
</gene>
<dbReference type="OrthoDB" id="7688673at2"/>